<evidence type="ECO:0000313" key="8">
    <source>
        <dbReference type="EMBL" id="KAF4408700.1"/>
    </source>
</evidence>
<evidence type="ECO:0000256" key="2">
    <source>
        <dbReference type="ARBA" id="ARBA00022629"/>
    </source>
</evidence>
<dbReference type="PROSITE" id="PS00445">
    <property type="entry name" value="FGGY_KINASES_2"/>
    <property type="match status" value="1"/>
</dbReference>
<dbReference type="CDD" id="cd07804">
    <property type="entry name" value="ASKHA_NBD_FGGY_RrXK-like"/>
    <property type="match status" value="1"/>
</dbReference>
<comment type="caution">
    <text evidence="8">The sequence shown here is derived from an EMBL/GenBank/DDBJ whole genome shotgun (WGS) entry which is preliminary data.</text>
</comment>
<keyword evidence="2" id="KW-0119">Carbohydrate metabolism</keyword>
<dbReference type="SUPFAM" id="SSF53067">
    <property type="entry name" value="Actin-like ATPase domain"/>
    <property type="match status" value="2"/>
</dbReference>
<dbReference type="Proteomes" id="UP000621266">
    <property type="component" value="Unassembled WGS sequence"/>
</dbReference>
<dbReference type="GO" id="GO:0016301">
    <property type="term" value="F:kinase activity"/>
    <property type="evidence" value="ECO:0007669"/>
    <property type="project" value="UniProtKB-KW"/>
</dbReference>
<proteinExistence type="inferred from homology"/>
<feature type="domain" description="Carbohydrate kinase FGGY C-terminal" evidence="7">
    <location>
        <begin position="258"/>
        <end position="437"/>
    </location>
</feature>
<dbReference type="Pfam" id="PF02782">
    <property type="entry name" value="FGGY_C"/>
    <property type="match status" value="1"/>
</dbReference>
<dbReference type="PANTHER" id="PTHR43095:SF5">
    <property type="entry name" value="XYLULOSE KINASE"/>
    <property type="match status" value="1"/>
</dbReference>
<reference evidence="8 9" key="1">
    <citation type="submission" date="2019-10" db="EMBL/GenBank/DDBJ databases">
        <title>Streptomyces tenebrisbrunneis sp.nov., an endogenous actinomycete isolated from of Lycium ruthenicum.</title>
        <authorList>
            <person name="Ma L."/>
        </authorList>
    </citation>
    <scope>NUCLEOTIDE SEQUENCE [LARGE SCALE GENOMIC DNA]</scope>
    <source>
        <strain evidence="8 9">TRM 66187</strain>
    </source>
</reference>
<evidence type="ECO:0000256" key="1">
    <source>
        <dbReference type="ARBA" id="ARBA00009156"/>
    </source>
</evidence>
<feature type="domain" description="Carbohydrate kinase FGGY N-terminal" evidence="6">
    <location>
        <begin position="4"/>
        <end position="244"/>
    </location>
</feature>
<organism evidence="8 9">
    <name type="scientific">Streptomyces lycii</name>
    <dbReference type="NCBI Taxonomy" id="2654337"/>
    <lineage>
        <taxon>Bacteria</taxon>
        <taxon>Bacillati</taxon>
        <taxon>Actinomycetota</taxon>
        <taxon>Actinomycetes</taxon>
        <taxon>Kitasatosporales</taxon>
        <taxon>Streptomycetaceae</taxon>
        <taxon>Streptomyces</taxon>
    </lineage>
</organism>
<keyword evidence="2" id="KW-0859">Xylose metabolism</keyword>
<keyword evidence="9" id="KW-1185">Reference proteome</keyword>
<keyword evidence="3 5" id="KW-0808">Transferase</keyword>
<protein>
    <submittedName>
        <fullName evidence="8">FGGY-family carbohydrate kinase</fullName>
    </submittedName>
</protein>
<dbReference type="InterPro" id="IPR043129">
    <property type="entry name" value="ATPase_NBD"/>
</dbReference>
<dbReference type="InterPro" id="IPR018484">
    <property type="entry name" value="FGGY_N"/>
</dbReference>
<dbReference type="PANTHER" id="PTHR43095">
    <property type="entry name" value="SUGAR KINASE"/>
    <property type="match status" value="1"/>
</dbReference>
<dbReference type="EMBL" id="WHPN01000267">
    <property type="protein sequence ID" value="KAF4408700.1"/>
    <property type="molecule type" value="Genomic_DNA"/>
</dbReference>
<evidence type="ECO:0000256" key="3">
    <source>
        <dbReference type="ARBA" id="ARBA00022679"/>
    </source>
</evidence>
<dbReference type="InterPro" id="IPR050406">
    <property type="entry name" value="FGGY_Carb_Kinase"/>
</dbReference>
<keyword evidence="4 5" id="KW-0418">Kinase</keyword>
<evidence type="ECO:0000256" key="5">
    <source>
        <dbReference type="RuleBase" id="RU003733"/>
    </source>
</evidence>
<dbReference type="RefSeq" id="WP_098753218.1">
    <property type="nucleotide sequence ID" value="NZ_WHPN01000267.1"/>
</dbReference>
<gene>
    <name evidence="8" type="ORF">GCU69_12835</name>
</gene>
<dbReference type="PIRSF" id="PIRSF000538">
    <property type="entry name" value="GlpK"/>
    <property type="match status" value="1"/>
</dbReference>
<accession>A0ABQ7FJ46</accession>
<evidence type="ECO:0000256" key="4">
    <source>
        <dbReference type="ARBA" id="ARBA00022777"/>
    </source>
</evidence>
<dbReference type="InterPro" id="IPR018485">
    <property type="entry name" value="FGGY_C"/>
</dbReference>
<evidence type="ECO:0000259" key="6">
    <source>
        <dbReference type="Pfam" id="PF00370"/>
    </source>
</evidence>
<comment type="similarity">
    <text evidence="1 5">Belongs to the FGGY kinase family.</text>
</comment>
<dbReference type="Pfam" id="PF00370">
    <property type="entry name" value="FGGY_N"/>
    <property type="match status" value="1"/>
</dbReference>
<sequence>MTLLLGIDIGTSSSKGVLTRPDGQLLAQAVREHRTDTPRPGWVEHDAEAVWWHDFRELATELMASAPDGEPLAGVGVSGIGPCLLPVDAGHVPLRPAILYGVDTRAGEQVAAQTRRFGEAEILRRGGSALSSQAVGPKLGWLREREPEVYGRTRRWFMASSFLAHRLTGEYVLDHHSASQCDPLYDLREHRWIEEWCEEVAPGLEWPRLVWPSDVVGEVTAEAAALTGIPAGTPVVAGTVDAWAEATAVGATGPGDLMLMYGTTMFLVNVLREPVPGRALWGTAGAFEGTYCLAGGMATSGAVTGWLRDLTGASYETLVEEAARIPAGSEGLLMLPYFAGERTPISDPDARGLVHGLTLRHGRGHLYRAALEGTAFGVRHNLAALAGSGGDVRRLVAVGGGARSLWTRIVSDVTGRVQEVPRHTVGAAYGDTFLAAVGTGLAAPGDIAEWNPVESVVEPDTTGAGRIYEELYAHYLGLYPATRDTAHALAARQHADTERPGAP</sequence>
<evidence type="ECO:0000313" key="9">
    <source>
        <dbReference type="Proteomes" id="UP000621266"/>
    </source>
</evidence>
<name>A0ABQ7FJ46_9ACTN</name>
<dbReference type="InterPro" id="IPR018483">
    <property type="entry name" value="Carb_kinase_FGGY_CS"/>
</dbReference>
<dbReference type="Gene3D" id="3.30.420.40">
    <property type="match status" value="2"/>
</dbReference>
<evidence type="ECO:0000259" key="7">
    <source>
        <dbReference type="Pfam" id="PF02782"/>
    </source>
</evidence>
<dbReference type="InterPro" id="IPR000577">
    <property type="entry name" value="Carb_kinase_FGGY"/>
</dbReference>